<keyword evidence="3" id="KW-1185">Reference proteome</keyword>
<evidence type="ECO:0000313" key="2">
    <source>
        <dbReference type="EMBL" id="CDL81828.1"/>
    </source>
</evidence>
<dbReference type="AlphaFoldDB" id="W1IVG5"/>
<protein>
    <submittedName>
        <fullName evidence="2">Uncharacterized protein</fullName>
    </submittedName>
</protein>
<dbReference type="GeneID" id="97123429"/>
<proteinExistence type="predicted"/>
<evidence type="ECO:0000313" key="3">
    <source>
        <dbReference type="Proteomes" id="UP000019202"/>
    </source>
</evidence>
<accession>W1IVG5</accession>
<feature type="compositionally biased region" description="Basic and acidic residues" evidence="1">
    <location>
        <begin position="37"/>
        <end position="71"/>
    </location>
</feature>
<dbReference type="Proteomes" id="UP000019202">
    <property type="component" value="Unassembled WGS sequence"/>
</dbReference>
<dbReference type="EMBL" id="CBXF010000068">
    <property type="protein sequence ID" value="CDL81828.1"/>
    <property type="molecule type" value="Genomic_DNA"/>
</dbReference>
<dbReference type="STRING" id="1427518.XSR1_160043"/>
<organism evidence="2 3">
    <name type="scientific">Xenorhabdus szentirmaii DSM 16338</name>
    <dbReference type="NCBI Taxonomy" id="1427518"/>
    <lineage>
        <taxon>Bacteria</taxon>
        <taxon>Pseudomonadati</taxon>
        <taxon>Pseudomonadota</taxon>
        <taxon>Gammaproteobacteria</taxon>
        <taxon>Enterobacterales</taxon>
        <taxon>Morganellaceae</taxon>
        <taxon>Xenorhabdus</taxon>
    </lineage>
</organism>
<feature type="region of interest" description="Disordered" evidence="1">
    <location>
        <begin position="37"/>
        <end position="73"/>
    </location>
</feature>
<reference evidence="2" key="1">
    <citation type="submission" date="2013-11" db="EMBL/GenBank/DDBJ databases">
        <title>Draft genome sequence and annotation of the entomopathogenic bacteria, Xenorhabdus cabanillasi strain JM26 and Xenorhabdus szentirmai strain DSM 16338.</title>
        <authorList>
            <person name="Gualtieri M."/>
            <person name="Ogier J.C."/>
            <person name="Pages S."/>
            <person name="Givaudan A."/>
            <person name="Gaudriault S."/>
        </authorList>
    </citation>
    <scope>NUCLEOTIDE SEQUENCE [LARGE SCALE GENOMIC DNA]</scope>
    <source>
        <strain evidence="2">DSM 16338</strain>
    </source>
</reference>
<evidence type="ECO:0000256" key="1">
    <source>
        <dbReference type="SAM" id="MobiDB-lite"/>
    </source>
</evidence>
<dbReference type="RefSeq" id="WP_141557190.1">
    <property type="nucleotide sequence ID" value="NZ_CAWLWS010000068.1"/>
</dbReference>
<sequence length="100" mass="11446">MFSYTRKRSGYSVFLLTLLFFSLFINVFSNNVISAEHRSHADKNKIESVDVPNEEKSDSGINHERTKKSDETLNANTSRTIVNNIQIVSHILSWLTTLMP</sequence>
<comment type="caution">
    <text evidence="2">The sequence shown here is derived from an EMBL/GenBank/DDBJ whole genome shotgun (WGS) entry which is preliminary data.</text>
</comment>
<gene>
    <name evidence="2" type="ORF">XSR1_160043</name>
</gene>
<name>W1IVG5_9GAMM</name>